<dbReference type="Proteomes" id="UP000029833">
    <property type="component" value="Unassembled WGS sequence"/>
</dbReference>
<dbReference type="AlphaFoldDB" id="A0A0A0B776"/>
<protein>
    <submittedName>
        <fullName evidence="1">Uncharacterized protein</fullName>
    </submittedName>
</protein>
<dbReference type="EMBL" id="AXNT01000071">
    <property type="protein sequence ID" value="KGM02002.1"/>
    <property type="molecule type" value="Genomic_DNA"/>
</dbReference>
<organism evidence="1 2">
    <name type="scientific">Cellulomonas cellasea DSM 20118</name>
    <dbReference type="NCBI Taxonomy" id="1408250"/>
    <lineage>
        <taxon>Bacteria</taxon>
        <taxon>Bacillati</taxon>
        <taxon>Actinomycetota</taxon>
        <taxon>Actinomycetes</taxon>
        <taxon>Micrococcales</taxon>
        <taxon>Cellulomonadaceae</taxon>
        <taxon>Cellulomonas</taxon>
    </lineage>
</organism>
<comment type="caution">
    <text evidence="1">The sequence shown here is derived from an EMBL/GenBank/DDBJ whole genome shotgun (WGS) entry which is preliminary data.</text>
</comment>
<reference evidence="1 2" key="1">
    <citation type="submission" date="2013-10" db="EMBL/GenBank/DDBJ databases">
        <authorList>
            <person name="Wang G."/>
            <person name="Zhuang W."/>
        </authorList>
    </citation>
    <scope>NUCLEOTIDE SEQUENCE [LARGE SCALE GENOMIC DNA]</scope>
    <source>
        <strain evidence="1 2">DSM 20118</strain>
    </source>
</reference>
<evidence type="ECO:0000313" key="2">
    <source>
        <dbReference type="Proteomes" id="UP000029833"/>
    </source>
</evidence>
<evidence type="ECO:0000313" key="1">
    <source>
        <dbReference type="EMBL" id="KGM02002.1"/>
    </source>
</evidence>
<dbReference type="OrthoDB" id="4302590at2"/>
<proteinExistence type="predicted"/>
<accession>A0A0A0B776</accession>
<dbReference type="RefSeq" id="WP_052104173.1">
    <property type="nucleotide sequence ID" value="NZ_AXNT01000071.1"/>
</dbReference>
<sequence length="181" mass="19829">MTTFAELVALDLPALSSLLAAGEPPVDALDPPEWLGVAFQINALVLAADADAEPRDWAVRCRAVEHAAAAVHATGLEDDIAHLTRRLNNSAAMLARTRPRADVALLDPDAMLDRLFRSLPMTADESRRRAVHWRDLPLPQILELRKVKNLLTPGLAIARHAPVPRFEADVRAWSAVRPLLP</sequence>
<name>A0A0A0B776_9CELL</name>
<keyword evidence="2" id="KW-1185">Reference proteome</keyword>
<gene>
    <name evidence="1" type="ORF">Q760_16100</name>
</gene>